<dbReference type="Ensembl" id="ENSXETT00000074329">
    <property type="protein sequence ID" value="ENSXETP00000073393"/>
    <property type="gene ID" value="ENSXETG00000035829"/>
</dbReference>
<dbReference type="FunFam" id="1.20.5.1180:FF:000002">
    <property type="entry name" value="Centrosomal protein of 55 kDa"/>
    <property type="match status" value="1"/>
</dbReference>
<evidence type="ECO:0000256" key="8">
    <source>
        <dbReference type="ARBA" id="ARBA00069787"/>
    </source>
</evidence>
<name>A0A6I8QK96_XENTR</name>
<reference evidence="12" key="2">
    <citation type="submission" date="2020-05" db="UniProtKB">
        <authorList>
            <consortium name="Ensembl"/>
        </authorList>
    </citation>
    <scope>IDENTIFICATION</scope>
</reference>
<evidence type="ECO:0000256" key="6">
    <source>
        <dbReference type="ARBA" id="ARBA00023212"/>
    </source>
</evidence>
<dbReference type="Bgee" id="ENSXETG00000035829">
    <property type="expression patterns" value="Expressed in 4-cell stage embryo and 12 other cell types or tissues"/>
</dbReference>
<dbReference type="GO" id="GO:0032154">
    <property type="term" value="C:cleavage furrow"/>
    <property type="evidence" value="ECO:0007669"/>
    <property type="project" value="UniProtKB-SubCell"/>
</dbReference>
<evidence type="ECO:0000313" key="13">
    <source>
        <dbReference type="Proteomes" id="UP000008143"/>
    </source>
</evidence>
<feature type="region of interest" description="Disordered" evidence="10">
    <location>
        <begin position="1"/>
        <end position="44"/>
    </location>
</feature>
<accession>A0A6I8QK96</accession>
<evidence type="ECO:0000256" key="7">
    <source>
        <dbReference type="ARBA" id="ARBA00055531"/>
    </source>
</evidence>
<proteinExistence type="predicted"/>
<organism evidence="12">
    <name type="scientific">Xenopus tropicalis</name>
    <name type="common">Western clawed frog</name>
    <name type="synonym">Silurana tropicalis</name>
    <dbReference type="NCBI Taxonomy" id="8364"/>
    <lineage>
        <taxon>Eukaryota</taxon>
        <taxon>Metazoa</taxon>
        <taxon>Chordata</taxon>
        <taxon>Craniata</taxon>
        <taxon>Vertebrata</taxon>
        <taxon>Euteleostomi</taxon>
        <taxon>Amphibia</taxon>
        <taxon>Batrachia</taxon>
        <taxon>Anura</taxon>
        <taxon>Pipoidea</taxon>
        <taxon>Pipidae</taxon>
        <taxon>Xenopodinae</taxon>
        <taxon>Xenopus</taxon>
        <taxon>Silurana</taxon>
    </lineage>
</organism>
<gene>
    <name evidence="12 14 15" type="primary">cep55</name>
</gene>
<keyword evidence="6" id="KW-0206">Cytoskeleton</keyword>
<evidence type="ECO:0000313" key="15">
    <source>
        <dbReference type="Xenbase" id="XB-GENE-22064807"/>
    </source>
</evidence>
<dbReference type="GO" id="GO:0000281">
    <property type="term" value="P:mitotic cytokinesis"/>
    <property type="evidence" value="ECO:0000318"/>
    <property type="project" value="GO_Central"/>
</dbReference>
<reference evidence="14" key="3">
    <citation type="submission" date="2025-04" db="UniProtKB">
        <authorList>
            <consortium name="RefSeq"/>
        </authorList>
    </citation>
    <scope>IDENTIFICATION</scope>
    <source>
        <strain evidence="14">Nigerian</strain>
        <tissue evidence="14">Liver and blood</tissue>
    </source>
</reference>
<dbReference type="RefSeq" id="XP_002937241.2">
    <property type="nucleotide sequence ID" value="XM_002937195.5"/>
</dbReference>
<dbReference type="PANTHER" id="PTHR31838">
    <property type="entry name" value="CENTROSOMAL PROTEIN OF 55 KDA"/>
    <property type="match status" value="1"/>
</dbReference>
<keyword evidence="4" id="KW-0963">Cytoplasm</keyword>
<evidence type="ECO:0000313" key="14">
    <source>
        <dbReference type="RefSeq" id="XP_002937241.2"/>
    </source>
</evidence>
<dbReference type="Proteomes" id="UP000008143">
    <property type="component" value="Chromosome 7"/>
</dbReference>
<dbReference type="OMA" id="ATELFNC"/>
<dbReference type="CTD" id="55165"/>
<evidence type="ECO:0000256" key="1">
    <source>
        <dbReference type="ARBA" id="ARBA00004114"/>
    </source>
</evidence>
<feature type="compositionally biased region" description="Basic and acidic residues" evidence="10">
    <location>
        <begin position="16"/>
        <end position="44"/>
    </location>
</feature>
<comment type="subcellular location">
    <subcellularLocation>
        <location evidence="3">Cleavage furrow</location>
    </subcellularLocation>
    <subcellularLocation>
        <location evidence="1">Cytoplasm</location>
        <location evidence="1">Cytoskeleton</location>
        <location evidence="1">Microtubule organizing center</location>
        <location evidence="1">Centrosome</location>
        <location evidence="1">Centriole</location>
    </subcellularLocation>
    <subcellularLocation>
        <location evidence="2">Midbody</location>
        <location evidence="2">Midbody ring</location>
    </subcellularLocation>
</comment>
<evidence type="ECO:0000259" key="11">
    <source>
        <dbReference type="Pfam" id="PF12180"/>
    </source>
</evidence>
<dbReference type="OrthoDB" id="8441172at2759"/>
<comment type="function">
    <text evidence="7">Plays a role in mitotic exit and cytokinesis. Recruits PDCD6IP and TSG101 to midbody during cytokinesis. Required for successful completion of cytokinesis. Not required for microtubule nucleation. Plays a role in the development of the brain and kidney.</text>
</comment>
<evidence type="ECO:0000256" key="9">
    <source>
        <dbReference type="SAM" id="Coils"/>
    </source>
</evidence>
<dbReference type="GO" id="GO:0005814">
    <property type="term" value="C:centriole"/>
    <property type="evidence" value="ECO:0007669"/>
    <property type="project" value="UniProtKB-SubCell"/>
</dbReference>
<keyword evidence="13" id="KW-1185">Reference proteome</keyword>
<dbReference type="GO" id="GO:0030496">
    <property type="term" value="C:midbody"/>
    <property type="evidence" value="ECO:0000318"/>
    <property type="project" value="GO_Central"/>
</dbReference>
<feature type="domain" description="TSG101 and ALIX binding" evidence="11">
    <location>
        <begin position="147"/>
        <end position="178"/>
    </location>
</feature>
<dbReference type="GO" id="GO:0051896">
    <property type="term" value="P:regulation of phosphatidylinositol 3-kinase/protein kinase B signal transduction"/>
    <property type="evidence" value="ECO:0007669"/>
    <property type="project" value="Ensembl"/>
</dbReference>
<dbReference type="Xenbase" id="XB-GENE-22064807">
    <property type="gene designation" value="cep55"/>
</dbReference>
<dbReference type="InterPro" id="IPR038926">
    <property type="entry name" value="CEP55"/>
</dbReference>
<dbReference type="PANTHER" id="PTHR31838:SF1">
    <property type="entry name" value="CENTROSOMAL PROTEIN OF 55 KDA"/>
    <property type="match status" value="1"/>
</dbReference>
<dbReference type="AGR" id="Xenbase:XB-GENE-22064807"/>
<dbReference type="GO" id="GO:0045184">
    <property type="term" value="P:establishment of protein localization"/>
    <property type="evidence" value="ECO:0000318"/>
    <property type="project" value="GO_Central"/>
</dbReference>
<dbReference type="KEGG" id="xtr:100487561"/>
<evidence type="ECO:0000256" key="3">
    <source>
        <dbReference type="ARBA" id="ARBA00004626"/>
    </source>
</evidence>
<evidence type="ECO:0000256" key="10">
    <source>
        <dbReference type="SAM" id="MobiDB-lite"/>
    </source>
</evidence>
<dbReference type="GO" id="GO:1904888">
    <property type="term" value="P:cranial skeletal system development"/>
    <property type="evidence" value="ECO:0007669"/>
    <property type="project" value="Ensembl"/>
</dbReference>
<dbReference type="GO" id="GO:0021549">
    <property type="term" value="P:cerebellum development"/>
    <property type="evidence" value="ECO:0007669"/>
    <property type="project" value="Ensembl"/>
</dbReference>
<dbReference type="GeneID" id="100487561"/>
<feature type="coiled-coil region" evidence="9">
    <location>
        <begin position="223"/>
        <end position="286"/>
    </location>
</feature>
<evidence type="ECO:0000256" key="2">
    <source>
        <dbReference type="ARBA" id="ARBA00004476"/>
    </source>
</evidence>
<dbReference type="Gene3D" id="1.20.5.1180">
    <property type="entry name" value="Geminin coiled-coil domain"/>
    <property type="match status" value="1"/>
</dbReference>
<dbReference type="GeneTree" id="ENSGT00510000047961"/>
<evidence type="ECO:0000256" key="4">
    <source>
        <dbReference type="ARBA" id="ARBA00022490"/>
    </source>
</evidence>
<dbReference type="AlphaFoldDB" id="A0A6I8QK96"/>
<reference evidence="12" key="1">
    <citation type="journal article" date="2010" name="Science">
        <title>The genome of the Western clawed frog Xenopus tropicalis.</title>
        <authorList>
            <person name="Hellsten U."/>
            <person name="Harland R.M."/>
            <person name="Gilchrist M.J."/>
            <person name="Hendrix D."/>
            <person name="Jurka J."/>
            <person name="Kapitonov V."/>
            <person name="Ovcharenko I."/>
            <person name="Putnam N.H."/>
            <person name="Shu S."/>
            <person name="Taher L."/>
            <person name="Blitz I.L."/>
            <person name="Blumberg B."/>
            <person name="Dichmann D.S."/>
            <person name="Dubchak I."/>
            <person name="Amaya E."/>
            <person name="Detter J.C."/>
            <person name="Fletcher R."/>
            <person name="Gerhard D.S."/>
            <person name="Goodstein D."/>
            <person name="Graves T."/>
            <person name="Grigoriev I.V."/>
            <person name="Grimwood J."/>
            <person name="Kawashima T."/>
            <person name="Lindquist E."/>
            <person name="Lucas S.M."/>
            <person name="Mead P.E."/>
            <person name="Mitros T."/>
            <person name="Ogino H."/>
            <person name="Ohta Y."/>
            <person name="Poliakov A.V."/>
            <person name="Pollet N."/>
            <person name="Robert J."/>
            <person name="Salamov A."/>
            <person name="Sater A.K."/>
            <person name="Schmutz J."/>
            <person name="Terry A."/>
            <person name="Vize P.D."/>
            <person name="Warren W.C."/>
            <person name="Wells D."/>
            <person name="Wills A."/>
            <person name="Wilson R.K."/>
            <person name="Zimmerman L.B."/>
            <person name="Zorn A.M."/>
            <person name="Grainger R."/>
            <person name="Grammer T."/>
            <person name="Khokha M.K."/>
            <person name="Richardson P.M."/>
            <person name="Rokhsar D.S."/>
        </authorList>
    </citation>
    <scope>NUCLEOTIDE SEQUENCE [LARGE SCALE GENOMIC DNA]</scope>
    <source>
        <strain evidence="12">Nigerian</strain>
    </source>
</reference>
<dbReference type="Pfam" id="PF12180">
    <property type="entry name" value="EABR"/>
    <property type="match status" value="1"/>
</dbReference>
<dbReference type="InterPro" id="IPR022008">
    <property type="entry name" value="EABR"/>
</dbReference>
<evidence type="ECO:0000313" key="12">
    <source>
        <dbReference type="Ensembl" id="ENSXETP00000073393"/>
    </source>
</evidence>
<dbReference type="GO" id="GO:0090543">
    <property type="term" value="C:Flemming body"/>
    <property type="evidence" value="ECO:0007669"/>
    <property type="project" value="UniProtKB-SubCell"/>
</dbReference>
<evidence type="ECO:0000256" key="5">
    <source>
        <dbReference type="ARBA" id="ARBA00023054"/>
    </source>
</evidence>
<sequence length="375" mass="43576">MATKMLKSKLGSNSGDMEKLKKENETLKKTLEEMSKSKEKSDERRNKLLEVKVLLQEILESETLREHYSQEIAKKSEEIDSLTEELRYGREENGAFHVIDAEQVADDIQSQLSAVQNRINSITNYLQQDLEDSKKGEVANNLNLLESQLKDALEKNQKWLVYDQQREEYVKGLMCRIYELEQQLGNANKTIQQQAKDTPSAAKQDDEKQKYYDKLLLAAKKDLDNEKKIASQLRAHLAAMKAERDEERQSYKEKKQKLRAELEVSKQETEEEKKRTKELTNQIQAMSMSLLKQHQQQNQIALLEQQKNTSDICNIVPSWTLHTDFEEKLTIRAQHSPPHRRSLLDESLLECPNCKAVYPASQHRELLAHIDYCTS</sequence>
<protein>
    <recommendedName>
        <fullName evidence="8">Centrosomal protein of 55 kDa</fullName>
    </recommendedName>
</protein>
<keyword evidence="5 9" id="KW-0175">Coiled coil</keyword>